<evidence type="ECO:0000313" key="1">
    <source>
        <dbReference type="EMBL" id="CAB4152391.1"/>
    </source>
</evidence>
<reference evidence="1" key="1">
    <citation type="submission" date="2020-04" db="EMBL/GenBank/DDBJ databases">
        <authorList>
            <person name="Chiriac C."/>
            <person name="Salcher M."/>
            <person name="Ghai R."/>
            <person name="Kavagutti S V."/>
        </authorList>
    </citation>
    <scope>NUCLEOTIDE SEQUENCE</scope>
</reference>
<sequence>MVLLPSIKEAKMKSVFLLRATHIDGNEIAAGSIAEVDDAIASALISDGAADAHPSAIDAAKKSNSPVVRFAVDAPAQAAVAAPQRKQRK</sequence>
<dbReference type="EMBL" id="LR796592">
    <property type="protein sequence ID" value="CAB4152391.1"/>
    <property type="molecule type" value="Genomic_DNA"/>
</dbReference>
<protein>
    <submittedName>
        <fullName evidence="1">Uncharacterized protein</fullName>
    </submittedName>
</protein>
<name>A0A6J5N315_9CAUD</name>
<accession>A0A6J5N315</accession>
<organism evidence="1">
    <name type="scientific">uncultured Caudovirales phage</name>
    <dbReference type="NCBI Taxonomy" id="2100421"/>
    <lineage>
        <taxon>Viruses</taxon>
        <taxon>Duplodnaviria</taxon>
        <taxon>Heunggongvirae</taxon>
        <taxon>Uroviricota</taxon>
        <taxon>Caudoviricetes</taxon>
        <taxon>Peduoviridae</taxon>
        <taxon>Maltschvirus</taxon>
        <taxon>Maltschvirus maltsch</taxon>
    </lineage>
</organism>
<gene>
    <name evidence="1" type="ORF">UFOVP605_5</name>
</gene>
<proteinExistence type="predicted"/>